<reference evidence="1 2" key="1">
    <citation type="submission" date="2015-10" db="EMBL/GenBank/DDBJ databases">
        <authorList>
            <person name="Gilbert D.G."/>
        </authorList>
    </citation>
    <scope>NUCLEOTIDE SEQUENCE [LARGE SCALE GENOMIC DNA]</scope>
    <source>
        <strain evidence="1">COMA1</strain>
    </source>
</reference>
<dbReference type="EMBL" id="CZQA01000008">
    <property type="protein sequence ID" value="CUS36085.1"/>
    <property type="molecule type" value="Genomic_DNA"/>
</dbReference>
<dbReference type="OrthoDB" id="9781415at2"/>
<name>A0A0S4LEV5_9BACT</name>
<keyword evidence="2" id="KW-1185">Reference proteome</keyword>
<gene>
    <name evidence="1" type="ORF">COMA1_20631</name>
</gene>
<evidence type="ECO:0000313" key="1">
    <source>
        <dbReference type="EMBL" id="CUS36085.1"/>
    </source>
</evidence>
<dbReference type="InterPro" id="IPR029033">
    <property type="entry name" value="His_PPase_superfam"/>
</dbReference>
<dbReference type="RefSeq" id="WP_090748651.1">
    <property type="nucleotide sequence ID" value="NZ_CZQA01000008.1"/>
</dbReference>
<sequence length="75" mass="8627">MSEPTQQIQLIRHREMEWSASMRHTGRTDIGLTPTAERQATLLGGMSAERRFVMVRWSNTITRSQESIIIQRGAK</sequence>
<dbReference type="Gene3D" id="3.40.50.1240">
    <property type="entry name" value="Phosphoglycerate mutase-like"/>
    <property type="match status" value="1"/>
</dbReference>
<dbReference type="STRING" id="1742972.COMA1_20631"/>
<organism evidence="1 2">
    <name type="scientific">Candidatus Nitrospira nitrosa</name>
    <dbReference type="NCBI Taxonomy" id="1742972"/>
    <lineage>
        <taxon>Bacteria</taxon>
        <taxon>Pseudomonadati</taxon>
        <taxon>Nitrospirota</taxon>
        <taxon>Nitrospiria</taxon>
        <taxon>Nitrospirales</taxon>
        <taxon>Nitrospiraceae</taxon>
        <taxon>Nitrospira</taxon>
    </lineage>
</organism>
<dbReference type="Pfam" id="PF00300">
    <property type="entry name" value="His_Phos_1"/>
    <property type="match status" value="1"/>
</dbReference>
<evidence type="ECO:0000313" key="2">
    <source>
        <dbReference type="Proteomes" id="UP000199032"/>
    </source>
</evidence>
<dbReference type="Proteomes" id="UP000199032">
    <property type="component" value="Unassembled WGS sequence"/>
</dbReference>
<dbReference type="SUPFAM" id="SSF53254">
    <property type="entry name" value="Phosphoglycerate mutase-like"/>
    <property type="match status" value="1"/>
</dbReference>
<protein>
    <recommendedName>
        <fullName evidence="3">Phosphoglycerate mutase</fullName>
    </recommendedName>
</protein>
<dbReference type="InterPro" id="IPR013078">
    <property type="entry name" value="His_Pase_superF_clade-1"/>
</dbReference>
<proteinExistence type="predicted"/>
<dbReference type="AlphaFoldDB" id="A0A0S4LEV5"/>
<accession>A0A0S4LEV5</accession>
<evidence type="ECO:0008006" key="3">
    <source>
        <dbReference type="Google" id="ProtNLM"/>
    </source>
</evidence>